<evidence type="ECO:0000313" key="4">
    <source>
        <dbReference type="WBParaSite" id="SRAE_1000291600.1"/>
    </source>
</evidence>
<dbReference type="WBParaSite" id="SRAE_1000291600.1">
    <property type="protein sequence ID" value="SRAE_1000291600.1"/>
    <property type="gene ID" value="WBGene00259533"/>
</dbReference>
<feature type="signal peptide" evidence="1">
    <location>
        <begin position="1"/>
        <end position="24"/>
    </location>
</feature>
<accession>A0A090L943</accession>
<proteinExistence type="predicted"/>
<organism evidence="2">
    <name type="scientific">Strongyloides ratti</name>
    <name type="common">Parasitic roundworm</name>
    <dbReference type="NCBI Taxonomy" id="34506"/>
    <lineage>
        <taxon>Eukaryota</taxon>
        <taxon>Metazoa</taxon>
        <taxon>Ecdysozoa</taxon>
        <taxon>Nematoda</taxon>
        <taxon>Chromadorea</taxon>
        <taxon>Rhabditida</taxon>
        <taxon>Tylenchina</taxon>
        <taxon>Panagrolaimomorpha</taxon>
        <taxon>Strongyloidoidea</taxon>
        <taxon>Strongyloididae</taxon>
        <taxon>Strongyloides</taxon>
    </lineage>
</organism>
<name>A0A090L943_STRRB</name>
<dbReference type="Proteomes" id="UP000035682">
    <property type="component" value="Unplaced"/>
</dbReference>
<dbReference type="AlphaFoldDB" id="A0A090L943"/>
<protein>
    <submittedName>
        <fullName evidence="2 4">Uncharacterized protein</fullName>
    </submittedName>
</protein>
<evidence type="ECO:0000313" key="2">
    <source>
        <dbReference type="EMBL" id="CEF64663.1"/>
    </source>
</evidence>
<keyword evidence="1" id="KW-0732">Signal</keyword>
<gene>
    <name evidence="2 4 5" type="ORF">SRAE_1000291600</name>
</gene>
<dbReference type="EMBL" id="LN609528">
    <property type="protein sequence ID" value="CEF64663.1"/>
    <property type="molecule type" value="Genomic_DNA"/>
</dbReference>
<dbReference type="WormBase" id="SRAE_1000291600">
    <property type="protein sequence ID" value="SRP06142"/>
    <property type="gene ID" value="WBGene00259533"/>
</dbReference>
<reference evidence="2 3" key="1">
    <citation type="submission" date="2014-09" db="EMBL/GenBank/DDBJ databases">
        <authorList>
            <person name="Martin A.A."/>
        </authorList>
    </citation>
    <scope>NUCLEOTIDE SEQUENCE</scope>
    <source>
        <strain evidence="3">ED321</strain>
        <strain evidence="2">ED321 Heterogonic</strain>
    </source>
</reference>
<dbReference type="RefSeq" id="XP_024503864.1">
    <property type="nucleotide sequence ID" value="XM_024650048.1"/>
</dbReference>
<reference evidence="4" key="2">
    <citation type="submission" date="2020-12" db="UniProtKB">
        <authorList>
            <consortium name="WormBaseParasite"/>
        </authorList>
    </citation>
    <scope>IDENTIFICATION</scope>
</reference>
<evidence type="ECO:0000313" key="3">
    <source>
        <dbReference type="Proteomes" id="UP000035682"/>
    </source>
</evidence>
<feature type="chain" id="PRO_5015030542" evidence="1">
    <location>
        <begin position="25"/>
        <end position="78"/>
    </location>
</feature>
<dbReference type="CTD" id="36377028"/>
<keyword evidence="3" id="KW-1185">Reference proteome</keyword>
<dbReference type="GeneID" id="36377028"/>
<evidence type="ECO:0000313" key="5">
    <source>
        <dbReference type="WormBase" id="SRAE_1000291600"/>
    </source>
</evidence>
<evidence type="ECO:0000256" key="1">
    <source>
        <dbReference type="SAM" id="SignalP"/>
    </source>
</evidence>
<sequence length="78" mass="9078">MKKFYTALIFSILILCIFCDLAMTIIRRVGCDKTKCEKKCIAESRIGYCHTLKKSFDLIHIISECRCKDLHESDIIVF</sequence>